<reference evidence="5 6" key="1">
    <citation type="submission" date="2021-12" db="EMBL/GenBank/DDBJ databases">
        <title>Discovery of the Pendulisporaceae a myxobacterial family with distinct sporulation behavior and unique specialized metabolism.</title>
        <authorList>
            <person name="Garcia R."/>
            <person name="Popoff A."/>
            <person name="Bader C.D."/>
            <person name="Loehr J."/>
            <person name="Walesch S."/>
            <person name="Walt C."/>
            <person name="Boldt J."/>
            <person name="Bunk B."/>
            <person name="Haeckl F.J.F.P.J."/>
            <person name="Gunesch A.P."/>
            <person name="Birkelbach J."/>
            <person name="Nuebel U."/>
            <person name="Pietschmann T."/>
            <person name="Bach T."/>
            <person name="Mueller R."/>
        </authorList>
    </citation>
    <scope>NUCLEOTIDE SEQUENCE [LARGE SCALE GENOMIC DNA]</scope>
    <source>
        <strain evidence="5 6">MSr11954</strain>
    </source>
</reference>
<dbReference type="PANTHER" id="PTHR11986:SF121">
    <property type="entry name" value="BLR3010 PROTEIN"/>
    <property type="match status" value="1"/>
</dbReference>
<dbReference type="RefSeq" id="WP_394829533.1">
    <property type="nucleotide sequence ID" value="NZ_CP089984.1"/>
</dbReference>
<dbReference type="Pfam" id="PF00202">
    <property type="entry name" value="Aminotran_3"/>
    <property type="match status" value="1"/>
</dbReference>
<dbReference type="InterPro" id="IPR005814">
    <property type="entry name" value="Aminotrans_3"/>
</dbReference>
<comment type="similarity">
    <text evidence="4">Belongs to the class-III pyridoxal-phosphate-dependent aminotransferase family.</text>
</comment>
<protein>
    <submittedName>
        <fullName evidence="5">Aminotransferase class III-fold pyridoxal phosphate-dependent enzyme</fullName>
    </submittedName>
</protein>
<dbReference type="Gene3D" id="3.90.1150.10">
    <property type="entry name" value="Aspartate Aminotransferase, domain 1"/>
    <property type="match status" value="1"/>
</dbReference>
<organism evidence="5 6">
    <name type="scientific">Pendulispora albinea</name>
    <dbReference type="NCBI Taxonomy" id="2741071"/>
    <lineage>
        <taxon>Bacteria</taxon>
        <taxon>Pseudomonadati</taxon>
        <taxon>Myxococcota</taxon>
        <taxon>Myxococcia</taxon>
        <taxon>Myxococcales</taxon>
        <taxon>Sorangiineae</taxon>
        <taxon>Pendulisporaceae</taxon>
        <taxon>Pendulispora</taxon>
    </lineage>
</organism>
<keyword evidence="2 5" id="KW-0032">Aminotransferase</keyword>
<dbReference type="InterPro" id="IPR015424">
    <property type="entry name" value="PyrdxlP-dep_Trfase"/>
</dbReference>
<sequence>MENEEIERTIEQTVQRYQEHVDPGLGFYMQATLGDVVEWEAHGNEVRDMRGQTWYDALSFMGVFGIGHRHPKVVQAVRDQLDRMPMNARYFFNKPQSDLAARLIEIAPQRSVKNVFFSNSGSEAVDVALKCAKFTTGRQEIISTVESYHGVTVGAVAVSGMRHFREGIEPLLPGVRFIPFGDVSALDAITEKTAGIIIEPVHAGLGSKMAPPGYFAALRERCDRTGAIFIDDEVQTGLGRTGKLWGIDHHPGVAPDIICMGKVLSGGVMPLGATLYSERVADAISKRLIFNTSTFGGGEMACAAGLAAVNVIVEEDLAGQAARGGEVLGAELRAVAQRFPNIIKEVRGVGMMWTIEFSDWLASFFVFPQMIREHRILVAPHLNRIDMIRISPALNARHEDLVRVGQALGASLASYRELDASSREAYEYAFKQALKNSVEKSQLEESGFVQ</sequence>
<evidence type="ECO:0000256" key="2">
    <source>
        <dbReference type="ARBA" id="ARBA00022576"/>
    </source>
</evidence>
<dbReference type="InterPro" id="IPR015421">
    <property type="entry name" value="PyrdxlP-dep_Trfase_major"/>
</dbReference>
<keyword evidence="6" id="KW-1185">Reference proteome</keyword>
<gene>
    <name evidence="5" type="ORF">LZC94_22260</name>
</gene>
<dbReference type="Proteomes" id="UP001370348">
    <property type="component" value="Chromosome"/>
</dbReference>
<keyword evidence="3 4" id="KW-0663">Pyridoxal phosphate</keyword>
<comment type="cofactor">
    <cofactor evidence="1">
        <name>pyridoxal 5'-phosphate</name>
        <dbReference type="ChEBI" id="CHEBI:597326"/>
    </cofactor>
</comment>
<dbReference type="SUPFAM" id="SSF53383">
    <property type="entry name" value="PLP-dependent transferases"/>
    <property type="match status" value="1"/>
</dbReference>
<dbReference type="EMBL" id="CP089984">
    <property type="protein sequence ID" value="WXB19934.1"/>
    <property type="molecule type" value="Genomic_DNA"/>
</dbReference>
<evidence type="ECO:0000313" key="5">
    <source>
        <dbReference type="EMBL" id="WXB19934.1"/>
    </source>
</evidence>
<evidence type="ECO:0000256" key="3">
    <source>
        <dbReference type="ARBA" id="ARBA00022898"/>
    </source>
</evidence>
<dbReference type="PROSITE" id="PS00600">
    <property type="entry name" value="AA_TRANSFER_CLASS_3"/>
    <property type="match status" value="1"/>
</dbReference>
<dbReference type="CDD" id="cd00610">
    <property type="entry name" value="OAT_like"/>
    <property type="match status" value="1"/>
</dbReference>
<evidence type="ECO:0000256" key="1">
    <source>
        <dbReference type="ARBA" id="ARBA00001933"/>
    </source>
</evidence>
<proteinExistence type="inferred from homology"/>
<evidence type="ECO:0000256" key="4">
    <source>
        <dbReference type="RuleBase" id="RU003560"/>
    </source>
</evidence>
<dbReference type="InterPro" id="IPR015422">
    <property type="entry name" value="PyrdxlP-dep_Trfase_small"/>
</dbReference>
<dbReference type="Gene3D" id="3.40.640.10">
    <property type="entry name" value="Type I PLP-dependent aspartate aminotransferase-like (Major domain)"/>
    <property type="match status" value="1"/>
</dbReference>
<name>A0ABZ2MBN7_9BACT</name>
<dbReference type="PANTHER" id="PTHR11986">
    <property type="entry name" value="AMINOTRANSFERASE CLASS III"/>
    <property type="match status" value="1"/>
</dbReference>
<dbReference type="InterPro" id="IPR050103">
    <property type="entry name" value="Class-III_PLP-dep_AT"/>
</dbReference>
<evidence type="ECO:0000313" key="6">
    <source>
        <dbReference type="Proteomes" id="UP001370348"/>
    </source>
</evidence>
<dbReference type="GO" id="GO:0008483">
    <property type="term" value="F:transaminase activity"/>
    <property type="evidence" value="ECO:0007669"/>
    <property type="project" value="UniProtKB-KW"/>
</dbReference>
<keyword evidence="2 5" id="KW-0808">Transferase</keyword>
<dbReference type="InterPro" id="IPR049704">
    <property type="entry name" value="Aminotrans_3_PPA_site"/>
</dbReference>
<accession>A0ABZ2MBN7</accession>